<organism evidence="25 26">
    <name type="scientific">Ramalina farinacea</name>
    <dbReference type="NCBI Taxonomy" id="258253"/>
    <lineage>
        <taxon>Eukaryota</taxon>
        <taxon>Fungi</taxon>
        <taxon>Dikarya</taxon>
        <taxon>Ascomycota</taxon>
        <taxon>Pezizomycotina</taxon>
        <taxon>Lecanoromycetes</taxon>
        <taxon>OSLEUM clade</taxon>
        <taxon>Lecanoromycetidae</taxon>
        <taxon>Lecanorales</taxon>
        <taxon>Lecanorineae</taxon>
        <taxon>Ramalinaceae</taxon>
        <taxon>Ramalina</taxon>
    </lineage>
</organism>
<proteinExistence type="inferred from homology"/>
<feature type="region of interest" description="Disordered" evidence="21">
    <location>
        <begin position="2797"/>
        <end position="2818"/>
    </location>
</feature>
<keyword evidence="13 20" id="KW-0067">ATP-binding</keyword>
<evidence type="ECO:0000256" key="12">
    <source>
        <dbReference type="ARBA" id="ARBA00022777"/>
    </source>
</evidence>
<dbReference type="InterPro" id="IPR003152">
    <property type="entry name" value="FATC_dom"/>
</dbReference>
<evidence type="ECO:0000259" key="24">
    <source>
        <dbReference type="PROSITE" id="PS51190"/>
    </source>
</evidence>
<evidence type="ECO:0000256" key="18">
    <source>
        <dbReference type="ARBA" id="ARBA00047899"/>
    </source>
</evidence>
<evidence type="ECO:0000256" key="21">
    <source>
        <dbReference type="SAM" id="MobiDB-lite"/>
    </source>
</evidence>
<dbReference type="SUPFAM" id="SSF56112">
    <property type="entry name" value="Protein kinase-like (PK-like)"/>
    <property type="match status" value="1"/>
</dbReference>
<dbReference type="Pfam" id="PF11640">
    <property type="entry name" value="TAN"/>
    <property type="match status" value="1"/>
</dbReference>
<dbReference type="InterPro" id="IPR036940">
    <property type="entry name" value="PI3/4_kinase_cat_sf"/>
</dbReference>
<evidence type="ECO:0000256" key="17">
    <source>
        <dbReference type="ARBA" id="ARBA00025079"/>
    </source>
</evidence>
<keyword evidence="16 20" id="KW-0539">Nucleus</keyword>
<keyword evidence="14 20" id="KW-0156">Chromatin regulator</keyword>
<dbReference type="GO" id="GO:0006281">
    <property type="term" value="P:DNA repair"/>
    <property type="evidence" value="ECO:0007669"/>
    <property type="project" value="InterPro"/>
</dbReference>
<dbReference type="SUPFAM" id="SSF48371">
    <property type="entry name" value="ARM repeat"/>
    <property type="match status" value="1"/>
</dbReference>
<keyword evidence="8 20" id="KW-0723">Serine/threonine-protein kinase</keyword>
<comment type="similarity">
    <text evidence="3 20">Belongs to the PI3/PI4-kinase family. ATM subfamily.</text>
</comment>
<gene>
    <name evidence="25" type="primary">TEL1</name>
    <name evidence="25" type="ORF">OHK93_008659</name>
</gene>
<feature type="domain" description="FATC" evidence="24">
    <location>
        <begin position="2837"/>
        <end position="2869"/>
    </location>
</feature>
<keyword evidence="7 20" id="KW-0158">Chromosome</keyword>
<dbReference type="FunFam" id="3.30.1010.10:FF:000019">
    <property type="entry name" value="Serine/threonine-protein kinase Tel1"/>
    <property type="match status" value="1"/>
</dbReference>
<dbReference type="GO" id="GO:0004674">
    <property type="term" value="F:protein serine/threonine kinase activity"/>
    <property type="evidence" value="ECO:0007669"/>
    <property type="project" value="UniProtKB-KW"/>
</dbReference>
<keyword evidence="26" id="KW-1185">Reference proteome</keyword>
<feature type="domain" description="PI3K/PI4K catalytic" evidence="22">
    <location>
        <begin position="2514"/>
        <end position="2826"/>
    </location>
</feature>
<dbReference type="GO" id="GO:0000781">
    <property type="term" value="C:chromosome, telomeric region"/>
    <property type="evidence" value="ECO:0007669"/>
    <property type="project" value="UniProtKB-SubCell"/>
</dbReference>
<dbReference type="CDD" id="cd05171">
    <property type="entry name" value="PIKKc_ATM"/>
    <property type="match status" value="1"/>
</dbReference>
<evidence type="ECO:0000256" key="11">
    <source>
        <dbReference type="ARBA" id="ARBA00022763"/>
    </source>
</evidence>
<keyword evidence="12 20" id="KW-0418">Kinase</keyword>
<evidence type="ECO:0000256" key="4">
    <source>
        <dbReference type="ARBA" id="ARBA00011370"/>
    </source>
</evidence>
<comment type="catalytic activity">
    <reaction evidence="19">
        <text>L-seryl-[protein] + ATP = O-phospho-L-seryl-[protein] + ADP + H(+)</text>
        <dbReference type="Rhea" id="RHEA:17989"/>
        <dbReference type="Rhea" id="RHEA-COMP:9863"/>
        <dbReference type="Rhea" id="RHEA-COMP:11604"/>
        <dbReference type="ChEBI" id="CHEBI:15378"/>
        <dbReference type="ChEBI" id="CHEBI:29999"/>
        <dbReference type="ChEBI" id="CHEBI:30616"/>
        <dbReference type="ChEBI" id="CHEBI:83421"/>
        <dbReference type="ChEBI" id="CHEBI:456216"/>
        <dbReference type="EC" id="2.7.11.1"/>
    </reaction>
</comment>
<comment type="catalytic activity">
    <reaction evidence="18 20">
        <text>L-threonyl-[protein] + ATP = O-phospho-L-threonyl-[protein] + ADP + H(+)</text>
        <dbReference type="Rhea" id="RHEA:46608"/>
        <dbReference type="Rhea" id="RHEA-COMP:11060"/>
        <dbReference type="Rhea" id="RHEA-COMP:11605"/>
        <dbReference type="ChEBI" id="CHEBI:15378"/>
        <dbReference type="ChEBI" id="CHEBI:30013"/>
        <dbReference type="ChEBI" id="CHEBI:30616"/>
        <dbReference type="ChEBI" id="CHEBI:61977"/>
        <dbReference type="ChEBI" id="CHEBI:456216"/>
        <dbReference type="EC" id="2.7.11.1"/>
    </reaction>
</comment>
<dbReference type="PROSITE" id="PS51190">
    <property type="entry name" value="FATC"/>
    <property type="match status" value="1"/>
</dbReference>
<keyword evidence="9 20" id="KW-0808">Transferase</keyword>
<dbReference type="PANTHER" id="PTHR37079">
    <property type="entry name" value="SERINE/THREONINE-PROTEIN KINASE ATM"/>
    <property type="match status" value="1"/>
</dbReference>
<keyword evidence="15 20" id="KW-0779">Telomere</keyword>
<dbReference type="InterPro" id="IPR000403">
    <property type="entry name" value="PI3/4_kinase_cat_dom"/>
</dbReference>
<accession>A0AA43QMV7</accession>
<dbReference type="PROSITE" id="PS00916">
    <property type="entry name" value="PI3_4_KINASE_2"/>
    <property type="match status" value="1"/>
</dbReference>
<dbReference type="Pfam" id="PF00454">
    <property type="entry name" value="PI3_PI4_kinase"/>
    <property type="match status" value="1"/>
</dbReference>
<evidence type="ECO:0000313" key="26">
    <source>
        <dbReference type="Proteomes" id="UP001161017"/>
    </source>
</evidence>
<feature type="domain" description="FAT" evidence="23">
    <location>
        <begin position="1766"/>
        <end position="2409"/>
    </location>
</feature>
<dbReference type="Pfam" id="PF02260">
    <property type="entry name" value="FATC"/>
    <property type="match status" value="1"/>
</dbReference>
<evidence type="ECO:0000256" key="3">
    <source>
        <dbReference type="ARBA" id="ARBA00010769"/>
    </source>
</evidence>
<evidence type="ECO:0000256" key="8">
    <source>
        <dbReference type="ARBA" id="ARBA00022527"/>
    </source>
</evidence>
<dbReference type="GO" id="GO:0005634">
    <property type="term" value="C:nucleus"/>
    <property type="evidence" value="ECO:0007669"/>
    <property type="project" value="UniProtKB-SubCell"/>
</dbReference>
<dbReference type="SMART" id="SM01342">
    <property type="entry name" value="TAN"/>
    <property type="match status" value="1"/>
</dbReference>
<dbReference type="InterPro" id="IPR018936">
    <property type="entry name" value="PI3/4_kinase_CS"/>
</dbReference>
<dbReference type="InterPro" id="IPR014009">
    <property type="entry name" value="PIK_FAT"/>
</dbReference>
<evidence type="ECO:0000256" key="7">
    <source>
        <dbReference type="ARBA" id="ARBA00022454"/>
    </source>
</evidence>
<dbReference type="Gene3D" id="3.30.1010.10">
    <property type="entry name" value="Phosphatidylinositol 3-kinase Catalytic Subunit, Chain A, domain 4"/>
    <property type="match status" value="1"/>
</dbReference>
<evidence type="ECO:0000313" key="25">
    <source>
        <dbReference type="EMBL" id="MDI1489381.1"/>
    </source>
</evidence>
<dbReference type="GO" id="GO:0035556">
    <property type="term" value="P:intracellular signal transduction"/>
    <property type="evidence" value="ECO:0007669"/>
    <property type="project" value="UniProtKB-ARBA"/>
</dbReference>
<dbReference type="InterPro" id="IPR021668">
    <property type="entry name" value="TAN"/>
</dbReference>
<comment type="function">
    <text evidence="17 20">Serine/threonine protein kinase which activates checkpoint signaling upon genotoxic stresses such as ionizing radiation (IR), ultraviolet light (UV), or DNA replication stalling, thereby acting as a DNA damage sensor. Recognizes the substrate consensus sequence [ST]-Q. Phosphorylates histone H2A to form H2AS128ph (gamma-H2A) at sites of DNA damage, involved in the regulation of DNA damage response mechanism. Required for the control of telomere length and genome stability.</text>
</comment>
<keyword evidence="11 20" id="KW-0227">DNA damage</keyword>
<dbReference type="EMBL" id="JAPUFD010000009">
    <property type="protein sequence ID" value="MDI1489381.1"/>
    <property type="molecule type" value="Genomic_DNA"/>
</dbReference>
<evidence type="ECO:0000256" key="9">
    <source>
        <dbReference type="ARBA" id="ARBA00022679"/>
    </source>
</evidence>
<dbReference type="PROSITE" id="PS51189">
    <property type="entry name" value="FAT"/>
    <property type="match status" value="1"/>
</dbReference>
<name>A0AA43QMV7_9LECA</name>
<reference evidence="25" key="1">
    <citation type="journal article" date="2023" name="Genome Biol. Evol.">
        <title>First Whole Genome Sequence and Flow Cytometry Genome Size Data for the Lichen-Forming Fungus Ramalina farinacea (Ascomycota).</title>
        <authorList>
            <person name="Llewellyn T."/>
            <person name="Mian S."/>
            <person name="Hill R."/>
            <person name="Leitch I.J."/>
            <person name="Gaya E."/>
        </authorList>
    </citation>
    <scope>NUCLEOTIDE SEQUENCE</scope>
    <source>
        <strain evidence="25">LIQ254RAFAR</strain>
    </source>
</reference>
<dbReference type="Proteomes" id="UP001161017">
    <property type="component" value="Unassembled WGS sequence"/>
</dbReference>
<dbReference type="PANTHER" id="PTHR37079:SF4">
    <property type="entry name" value="SERINE_THREONINE-PROTEIN KINASE ATM"/>
    <property type="match status" value="1"/>
</dbReference>
<evidence type="ECO:0000256" key="14">
    <source>
        <dbReference type="ARBA" id="ARBA00022853"/>
    </source>
</evidence>
<evidence type="ECO:0000256" key="15">
    <source>
        <dbReference type="ARBA" id="ARBA00022895"/>
    </source>
</evidence>
<evidence type="ECO:0000259" key="22">
    <source>
        <dbReference type="PROSITE" id="PS50290"/>
    </source>
</evidence>
<evidence type="ECO:0000256" key="6">
    <source>
        <dbReference type="ARBA" id="ARBA00014619"/>
    </source>
</evidence>
<sequence length="2869" mass="321121">MGRHKDLNERPDIANAINKVESDKVELRLSGLTELRQLIHENQYNTRLQVVSTQKALYLETLTNRRKQVDDKGYHAILESVFRNAKIDIASLSKASKYTSSKIASRLVACGSLVRTIVNAGVVKLRYKTVKALVEHISQSLPTHDAGYCEPLLVDYFRALSALLEYSPHVEHFSREDWHNVADFCLDTARDLSTVAEDSSIGVAGRESSRSVFTDATRTTPSFPSQETRRLAYPQLQDSNDDILLCLRHLTTASNAPVMDRADPITQTVLGLLSNFPHSSKIQQTCYDILDAVLARAMVSNLSLSLSIIKPLISMFSGKWERASQAQRESMLSVLLRGQVLIPRLLGSDEESEYHHQPQALLESMRKQYCTRKPRAQLQMEDLDFCDSAIFTNSAAPLSFKIASLRQANGKIEEPFCIIKVSALLLVHLMKCHQRRVMQEQLRNLHESKRQKRASHMDEMARLLDSPEVANRIYALQVLSFVFELYSLDQDTVQFFLELLLSHLSHNDSNVVSWHIFATASHLAYNVCHLSVFDTLNLILLCVGYPPLIAVTPPSTCVGKLSKTSLAFSRDVGLVRYLLAEDDEPVSTVCLLSQTLASSQGHYSDTPQPILTAKLSDHVAQECSKLFAGLYHEESMVLSSLSPEVVRGILQFCFIAHALVSSQGPLQVRSKIVQTIDQLQADLKHAVLQHGKRRELVNVYCDSFAPLDGYTSQRDIGPNLLTQGLSRFARGLDERFFKIQQPVSQSNGHHDEMHAMDVDLDIDMRPSEGANGDDAFPSVHDEIDASHSIDASRACAMARLCFIAGASEDLRDPMDHTSSSAMVKYLTSLERPEFMLCKNVVWDLLKFDTALSDDDGDTLLQYVQQVIIKPYELERSEVAIGICLGMLTSLVQKWTVEDSGDIAGTGAELYLWFMNKIISGRSAKSSRTLARASLLLQQVVRIAPDYTKELSLASARTTLLELLRNGDLLVKHTIGEKLAELFAMFILKEHPQILEDIIDALPIDPQWIEGIALRLEILGNLAAAWPTLLRRCLYAIFETAGHVAAAVPYAKASIAHIKKGLELPNCRNLFLLFSPQLLYTWLDHQSLNAIPYQIFEYSTIKEALLDVRDEVVGQMVMRGRNEELLYMAKELAVPLNELLIDSFRKAAAYSIARDIAIPPSEGSQGPQAEGRLRKAVGRDTYSALIRKHLADVIAHFFTHTDQDDQVSKPLQKHPGYADVSRAYQAMIAFSCSIEPLPPYQQPSFKAKFLPGQLDHLCSRCNQEPATLWSPALYIYVFRRVLSQVQPAMGSLHTCAILRKLRILICMVGHIALEGYPLEMSLRALRQFSTDLHCADDAVGVIQYLLQQGSPHLKIAPFFLLGFAVTTLISLKRFLGSTQDSTTQESHFKATLSRAQAYRDWLASFLASYRSPKLSNAANGEFQAIAKATGNLRQGGGARIHTPEGELLVLFLEDHRSGRNLLPLSARKHLLEFISVSFDLPADFREDIFGNDSLAAKYAPSVWSTCLWGSAGSKYLSWSARVLGRAYFGQSIVDTRMSHEISLASARGDMKTVDGNPLCNSRVQLLQKLSELLTRDNTHEVGMTELALSFIVTQSRHQGHCPELDYALDSDVTQAMYGLEHVDSILLSQSSNLGKTPSIERMLTTEVGDLDKQWPQSLSEAIIAMAPDDALLASFSCLLSEIAGLAEEALPFLLHIILLKQSGEQELARTQISAFMRHIFEDTAHHATRSNAIKILLHAILYLRTQQLSHESVMADRGQWLDLDLRDVAQAAVHSSMPKTALLFLELEHSEKSRAEATSRRKSRSREDRFEDPSELLLKIYQLVDEQDAFYGVEQPSSLLTSLSQLEHEHASFKSLSFRSALYDAQMRKSEAGPAVDHTGMVRALNIMDLNGLSQSLLTSTLERGPQSTVAALEAARKLEQWDIRPPASCSSVSSIIFETFRKIHNAADLPPLTRALETGYADCMTNLLSNEISISAMRPILSSLAILTEAEEVFCSTGVERVEEALCNFRIRDDLLRSLRSVRCVVLVGKKLIESSHKHVKEIISCRETTFSCLSKRQPLQNLLHVSLREARLLECQNLLSSSRVSRSHDAFQNSLASTMYLNNLIEPCKVLGLEVSAAAQFESAHVLWAQGEMTASVGMLNELKHNLYNSHFAPQAIKVGKPELLATLVSSKQDPTLREMLMMLQGHHTAEARLQKPEDIITTLLKVAVRELQGVINGAEAGVVFHAFASFCDQQLQNPDSLADFHRIKKLRDHKEQEVRDLDRMIAAAGSQTREKDNLKNHRGKAQQWFRLDDGEYQRLESSRLTLVKYSLENYLLSLQASDEHDHDALRFSALWLEYNENAIANEAVAKYLSVVPSRKFASLMNQWTSRLMDLPGRFQELLFAIIQRICVDHPYHGMYQIFASSKTRGVKDETTMARNTAANKIAEKLKNVSRATNYWLALHNTNVTFVRFAQEKLEGSNIKSGATVALRKFPTGQRIEQDVLKLKVPPPTMTIDIRPDCDYSHVPTIARFQPDFTIAGGISMPKIVTAYGTDGKKYKQLFKGGNDDLRQDAIMEQVFGSVSSLLRAQRATRQRDLKVRTYKVLPLTAMAGVIEFVQNTVPLHDYLLPAHQRHFPKDLKPNACRKHIHDAQGTSTDNRIKVFRKVCEQFHPVLRYFFQEKYMSPDDWFDKRLAYTRSTAAISVLGHILGLGDRHGHNILLDEKTGEVVHIDLGIAFEQGRVLPVPEVVPFRLTRDLVDGMGITGTEGIFRRCCEFTLEALRTESYSIMTVLDVLRYDPLYSWSLSPLRLRKMQEAQTEDPGLPTGGGNGGAKKVEEEAGEAERALLVVGKKLSRTLSVQATVNELIQQATDEKNLAVLFCGWAAYA</sequence>
<comment type="subcellular location">
    <subcellularLocation>
        <location evidence="2 20">Chromosome</location>
        <location evidence="2 20">Telomere</location>
    </subcellularLocation>
    <subcellularLocation>
        <location evidence="1 20">Nucleus</location>
    </subcellularLocation>
</comment>
<dbReference type="InterPro" id="IPR044107">
    <property type="entry name" value="PIKKc_ATM"/>
</dbReference>
<dbReference type="GO" id="GO:0006325">
    <property type="term" value="P:chromatin organization"/>
    <property type="evidence" value="ECO:0007669"/>
    <property type="project" value="UniProtKB-KW"/>
</dbReference>
<evidence type="ECO:0000256" key="10">
    <source>
        <dbReference type="ARBA" id="ARBA00022741"/>
    </source>
</evidence>
<keyword evidence="10 20" id="KW-0547">Nucleotide-binding</keyword>
<evidence type="ECO:0000256" key="19">
    <source>
        <dbReference type="ARBA" id="ARBA00048679"/>
    </source>
</evidence>
<evidence type="ECO:0000256" key="5">
    <source>
        <dbReference type="ARBA" id="ARBA00012513"/>
    </source>
</evidence>
<dbReference type="Gene3D" id="1.10.1070.11">
    <property type="entry name" value="Phosphatidylinositol 3-/4-kinase, catalytic domain"/>
    <property type="match status" value="1"/>
</dbReference>
<dbReference type="EC" id="2.7.11.1" evidence="5 20"/>
<evidence type="ECO:0000256" key="16">
    <source>
        <dbReference type="ARBA" id="ARBA00023242"/>
    </source>
</evidence>
<dbReference type="SMART" id="SM01343">
    <property type="entry name" value="FATC"/>
    <property type="match status" value="1"/>
</dbReference>
<evidence type="ECO:0000256" key="2">
    <source>
        <dbReference type="ARBA" id="ARBA00004574"/>
    </source>
</evidence>
<dbReference type="SMART" id="SM00146">
    <property type="entry name" value="PI3Kc"/>
    <property type="match status" value="1"/>
</dbReference>
<comment type="subunit">
    <text evidence="4">Associates with DNA double-strand breaks.</text>
</comment>
<dbReference type="InterPro" id="IPR011009">
    <property type="entry name" value="Kinase-like_dom_sf"/>
</dbReference>
<evidence type="ECO:0000256" key="1">
    <source>
        <dbReference type="ARBA" id="ARBA00004123"/>
    </source>
</evidence>
<evidence type="ECO:0000256" key="13">
    <source>
        <dbReference type="ARBA" id="ARBA00022840"/>
    </source>
</evidence>
<dbReference type="PROSITE" id="PS00915">
    <property type="entry name" value="PI3_4_KINASE_1"/>
    <property type="match status" value="1"/>
</dbReference>
<dbReference type="InterPro" id="IPR038980">
    <property type="entry name" value="ATM_plant"/>
</dbReference>
<evidence type="ECO:0000256" key="20">
    <source>
        <dbReference type="RuleBase" id="RU365027"/>
    </source>
</evidence>
<protein>
    <recommendedName>
        <fullName evidence="6 20">Serine/threonine-protein kinase Tel1</fullName>
        <ecNumber evidence="5 20">2.7.11.1</ecNumber>
    </recommendedName>
</protein>
<dbReference type="InterPro" id="IPR016024">
    <property type="entry name" value="ARM-type_fold"/>
</dbReference>
<dbReference type="GO" id="GO:0005524">
    <property type="term" value="F:ATP binding"/>
    <property type="evidence" value="ECO:0007669"/>
    <property type="project" value="UniProtKB-KW"/>
</dbReference>
<evidence type="ECO:0000259" key="23">
    <source>
        <dbReference type="PROSITE" id="PS51189"/>
    </source>
</evidence>
<dbReference type="PROSITE" id="PS50290">
    <property type="entry name" value="PI3_4_KINASE_3"/>
    <property type="match status" value="1"/>
</dbReference>
<comment type="caution">
    <text evidence="25">The sequence shown here is derived from an EMBL/GenBank/DDBJ whole genome shotgun (WGS) entry which is preliminary data.</text>
</comment>